<keyword evidence="3" id="KW-1185">Reference proteome</keyword>
<protein>
    <submittedName>
        <fullName evidence="2">Uncharacterized protein</fullName>
    </submittedName>
</protein>
<feature type="region of interest" description="Disordered" evidence="1">
    <location>
        <begin position="32"/>
        <end position="51"/>
    </location>
</feature>
<dbReference type="AlphaFoldDB" id="A0A366JMP9"/>
<evidence type="ECO:0000256" key="1">
    <source>
        <dbReference type="SAM" id="MobiDB-lite"/>
    </source>
</evidence>
<proteinExistence type="predicted"/>
<gene>
    <name evidence="2" type="ORF">DFO70_11487</name>
</gene>
<evidence type="ECO:0000313" key="3">
    <source>
        <dbReference type="Proteomes" id="UP000252731"/>
    </source>
</evidence>
<dbReference type="EMBL" id="QNSF01000014">
    <property type="protein sequence ID" value="RBP88459.1"/>
    <property type="molecule type" value="Genomic_DNA"/>
</dbReference>
<accession>A0A366JMP9</accession>
<organism evidence="2 3">
    <name type="scientific">Cytobacillus firmus</name>
    <name type="common">Bacillus firmus</name>
    <dbReference type="NCBI Taxonomy" id="1399"/>
    <lineage>
        <taxon>Bacteria</taxon>
        <taxon>Bacillati</taxon>
        <taxon>Bacillota</taxon>
        <taxon>Bacilli</taxon>
        <taxon>Bacillales</taxon>
        <taxon>Bacillaceae</taxon>
        <taxon>Cytobacillus</taxon>
    </lineage>
</organism>
<feature type="compositionally biased region" description="Basic and acidic residues" evidence="1">
    <location>
        <begin position="42"/>
        <end position="51"/>
    </location>
</feature>
<evidence type="ECO:0000313" key="2">
    <source>
        <dbReference type="EMBL" id="RBP88459.1"/>
    </source>
</evidence>
<reference evidence="2 3" key="1">
    <citation type="submission" date="2018-06" db="EMBL/GenBank/DDBJ databases">
        <title>Freshwater and sediment microbial communities from various areas in North America, analyzing microbe dynamics in response to fracking.</title>
        <authorList>
            <person name="Lamendella R."/>
        </authorList>
    </citation>
    <scope>NUCLEOTIDE SEQUENCE [LARGE SCALE GENOMIC DNA]</scope>
    <source>
        <strain evidence="2 3">14_TX</strain>
    </source>
</reference>
<comment type="caution">
    <text evidence="2">The sequence shown here is derived from an EMBL/GenBank/DDBJ whole genome shotgun (WGS) entry which is preliminary data.</text>
</comment>
<dbReference type="Proteomes" id="UP000252731">
    <property type="component" value="Unassembled WGS sequence"/>
</dbReference>
<sequence length="51" mass="5921">MYKKFENSFENTYNKKTNQFILKDNSMLGSEKYGEKAGSAENAKKEQEHPS</sequence>
<name>A0A366JMP9_CYTFI</name>